<dbReference type="InterPro" id="IPR001609">
    <property type="entry name" value="Myosin_head_motor_dom-like"/>
</dbReference>
<protein>
    <recommendedName>
        <fullName evidence="5">Myosin motor domain-containing protein</fullName>
    </recommendedName>
</protein>
<feature type="region of interest" description="Disordered" evidence="4">
    <location>
        <begin position="1"/>
        <end position="42"/>
    </location>
</feature>
<organism evidence="6 7">
    <name type="scientific">Dipteronia sinensis</name>
    <dbReference type="NCBI Taxonomy" id="43782"/>
    <lineage>
        <taxon>Eukaryota</taxon>
        <taxon>Viridiplantae</taxon>
        <taxon>Streptophyta</taxon>
        <taxon>Embryophyta</taxon>
        <taxon>Tracheophyta</taxon>
        <taxon>Spermatophyta</taxon>
        <taxon>Magnoliopsida</taxon>
        <taxon>eudicotyledons</taxon>
        <taxon>Gunneridae</taxon>
        <taxon>Pentapetalae</taxon>
        <taxon>rosids</taxon>
        <taxon>malvids</taxon>
        <taxon>Sapindales</taxon>
        <taxon>Sapindaceae</taxon>
        <taxon>Hippocastanoideae</taxon>
        <taxon>Acereae</taxon>
        <taxon>Dipteronia</taxon>
    </lineage>
</organism>
<name>A0AAE0B6J2_9ROSI</name>
<dbReference type="InterPro" id="IPR027417">
    <property type="entry name" value="P-loop_NTPase"/>
</dbReference>
<gene>
    <name evidence="6" type="ORF">Dsin_002070</name>
</gene>
<evidence type="ECO:0000256" key="2">
    <source>
        <dbReference type="ARBA" id="ARBA00023175"/>
    </source>
</evidence>
<dbReference type="InterPro" id="IPR036961">
    <property type="entry name" value="Kinesin_motor_dom_sf"/>
</dbReference>
<dbReference type="EMBL" id="JANJYJ010000001">
    <property type="protein sequence ID" value="KAK3230189.1"/>
    <property type="molecule type" value="Genomic_DNA"/>
</dbReference>
<evidence type="ECO:0000313" key="7">
    <source>
        <dbReference type="Proteomes" id="UP001281410"/>
    </source>
</evidence>
<evidence type="ECO:0000256" key="3">
    <source>
        <dbReference type="PROSITE-ProRule" id="PRU00782"/>
    </source>
</evidence>
<reference evidence="6" key="1">
    <citation type="journal article" date="2023" name="Plant J.">
        <title>Genome sequences and population genomics provide insights into the demographic history, inbreeding, and mutation load of two 'living fossil' tree species of Dipteronia.</title>
        <authorList>
            <person name="Feng Y."/>
            <person name="Comes H.P."/>
            <person name="Chen J."/>
            <person name="Zhu S."/>
            <person name="Lu R."/>
            <person name="Zhang X."/>
            <person name="Li P."/>
            <person name="Qiu J."/>
            <person name="Olsen K.M."/>
            <person name="Qiu Y."/>
        </authorList>
    </citation>
    <scope>NUCLEOTIDE SEQUENCE</scope>
    <source>
        <strain evidence="6">NBL</strain>
    </source>
</reference>
<dbReference type="AlphaFoldDB" id="A0AAE0B6J2"/>
<evidence type="ECO:0000256" key="1">
    <source>
        <dbReference type="ARBA" id="ARBA00023123"/>
    </source>
</evidence>
<keyword evidence="3" id="KW-0009">Actin-binding</keyword>
<dbReference type="GO" id="GO:0016459">
    <property type="term" value="C:myosin complex"/>
    <property type="evidence" value="ECO:0007669"/>
    <property type="project" value="UniProtKB-KW"/>
</dbReference>
<keyword evidence="1 3" id="KW-0518">Myosin</keyword>
<evidence type="ECO:0000259" key="5">
    <source>
        <dbReference type="PROSITE" id="PS51456"/>
    </source>
</evidence>
<dbReference type="GO" id="GO:0003774">
    <property type="term" value="F:cytoskeletal motor activity"/>
    <property type="evidence" value="ECO:0007669"/>
    <property type="project" value="InterPro"/>
</dbReference>
<sequence length="84" mass="9203">MAAAARGRTGGFGDGSTFRTWFGSDSNEPQSSNSKNEKVVAKTSGVYSKDVEFPSSGVDDMTKLAYLHEPGVLQNLRCRYEYMI</sequence>
<proteinExistence type="inferred from homology"/>
<comment type="similarity">
    <text evidence="3">Belongs to the TRAFAC class myosin-kinesin ATPase superfamily. Myosin family.</text>
</comment>
<dbReference type="Proteomes" id="UP001281410">
    <property type="component" value="Unassembled WGS sequence"/>
</dbReference>
<dbReference type="GO" id="GO:0003779">
    <property type="term" value="F:actin binding"/>
    <property type="evidence" value="ECO:0007669"/>
    <property type="project" value="UniProtKB-KW"/>
</dbReference>
<keyword evidence="7" id="KW-1185">Reference proteome</keyword>
<keyword evidence="2" id="KW-0505">Motor protein</keyword>
<evidence type="ECO:0000313" key="6">
    <source>
        <dbReference type="EMBL" id="KAK3230189.1"/>
    </source>
</evidence>
<dbReference type="PROSITE" id="PS51456">
    <property type="entry name" value="MYOSIN_MOTOR"/>
    <property type="match status" value="1"/>
</dbReference>
<comment type="caution">
    <text evidence="6">The sequence shown here is derived from an EMBL/GenBank/DDBJ whole genome shotgun (WGS) entry which is preliminary data.</text>
</comment>
<dbReference type="Gene3D" id="3.40.850.10">
    <property type="entry name" value="Kinesin motor domain"/>
    <property type="match status" value="1"/>
</dbReference>
<dbReference type="GO" id="GO:0005524">
    <property type="term" value="F:ATP binding"/>
    <property type="evidence" value="ECO:0007669"/>
    <property type="project" value="InterPro"/>
</dbReference>
<feature type="compositionally biased region" description="Polar residues" evidence="4">
    <location>
        <begin position="23"/>
        <end position="34"/>
    </location>
</feature>
<feature type="domain" description="Myosin motor" evidence="5">
    <location>
        <begin position="56"/>
        <end position="84"/>
    </location>
</feature>
<dbReference type="SUPFAM" id="SSF52540">
    <property type="entry name" value="P-loop containing nucleoside triphosphate hydrolases"/>
    <property type="match status" value="1"/>
</dbReference>
<evidence type="ECO:0000256" key="4">
    <source>
        <dbReference type="SAM" id="MobiDB-lite"/>
    </source>
</evidence>
<accession>A0AAE0B6J2</accession>
<comment type="caution">
    <text evidence="3">Lacks conserved residue(s) required for the propagation of feature annotation.</text>
</comment>